<name>A0A060T9Z8_BLAAD</name>
<evidence type="ECO:0000313" key="2">
    <source>
        <dbReference type="EMBL" id="CDP37619.1"/>
    </source>
</evidence>
<dbReference type="EMBL" id="HG937694">
    <property type="protein sequence ID" value="CDP37619.1"/>
    <property type="molecule type" value="Genomic_DNA"/>
</dbReference>
<gene>
    <name evidence="2" type="ORF">GNLVRS02_ARAD1D15598g</name>
</gene>
<reference evidence="2" key="1">
    <citation type="submission" date="2014-02" db="EMBL/GenBank/DDBJ databases">
        <authorList>
            <person name="Genoscope - CEA"/>
        </authorList>
    </citation>
    <scope>NUCLEOTIDE SEQUENCE</scope>
    <source>
        <strain evidence="2">LS3</strain>
    </source>
</reference>
<reference evidence="2" key="2">
    <citation type="submission" date="2014-06" db="EMBL/GenBank/DDBJ databases">
        <title>The complete genome of Blastobotrys (Arxula) adeninivorans LS3 - a yeast of biotechnological interest.</title>
        <authorList>
            <person name="Kunze G."/>
            <person name="Gaillardin C."/>
            <person name="Czernicka M."/>
            <person name="Durrens P."/>
            <person name="Martin T."/>
            <person name="Boer E."/>
            <person name="Gabaldon T."/>
            <person name="Cruz J."/>
            <person name="Talla E."/>
            <person name="Marck C."/>
            <person name="Goffeau A."/>
            <person name="Barbe V."/>
            <person name="Baret P."/>
            <person name="Baronian K."/>
            <person name="Beier S."/>
            <person name="Bleykasten C."/>
            <person name="Bode R."/>
            <person name="Casaregola S."/>
            <person name="Despons L."/>
            <person name="Fairhead C."/>
            <person name="Giersberg M."/>
            <person name="Gierski P."/>
            <person name="Hahnel U."/>
            <person name="Hartmann A."/>
            <person name="Jankowska D."/>
            <person name="Jubin C."/>
            <person name="Jung P."/>
            <person name="Lafontaine I."/>
            <person name="Leh-Louis V."/>
            <person name="Lemaire M."/>
            <person name="Marcet-Houben M."/>
            <person name="Mascher M."/>
            <person name="Morel G."/>
            <person name="Richard G.-F."/>
            <person name="Riechen J."/>
            <person name="Sacerdot C."/>
            <person name="Sarkar A."/>
            <person name="Savel G."/>
            <person name="Schacherer J."/>
            <person name="Sherman D."/>
            <person name="Straub M.-L."/>
            <person name="Stein N."/>
            <person name="Thierry A."/>
            <person name="Trautwein-Schult A."/>
            <person name="Westhof E."/>
            <person name="Worch S."/>
            <person name="Dujon B."/>
            <person name="Souciet J.-L."/>
            <person name="Wincker P."/>
            <person name="Scholz U."/>
            <person name="Neuveglise N."/>
        </authorList>
    </citation>
    <scope>NUCLEOTIDE SEQUENCE</scope>
    <source>
        <strain evidence="2">LS3</strain>
    </source>
</reference>
<organism evidence="2">
    <name type="scientific">Blastobotrys adeninivorans</name>
    <name type="common">Yeast</name>
    <name type="synonym">Arxula adeninivorans</name>
    <dbReference type="NCBI Taxonomy" id="409370"/>
    <lineage>
        <taxon>Eukaryota</taxon>
        <taxon>Fungi</taxon>
        <taxon>Dikarya</taxon>
        <taxon>Ascomycota</taxon>
        <taxon>Saccharomycotina</taxon>
        <taxon>Dipodascomycetes</taxon>
        <taxon>Dipodascales</taxon>
        <taxon>Trichomonascaceae</taxon>
        <taxon>Blastobotrys</taxon>
    </lineage>
</organism>
<sequence length="394" mass="44442">MRDSHKPDSGWKKLMYKARNKRAEHKREKAARIASQAGQSRGIPILADTPSDSESGCESEVDLSSAESIELELEKSDGEEDDEEMDMDKLNDAQNESVIRFMKNNLRLPICALIRSELTDCSDPVPIVEGSCISWSSEELKNALLLSLVQVIAHLEDARPTFGEILHQFSANIKNTIKYTIKWAWCLDYVIPLICLTYCSAPNYVDAYDHGCALVCHISESKDKDPRVDIRLRSEVLSKLLEANFQISIQSQIAFETVLFLLSNVTMSLSVLKLISNTRGRPGYESPQMIPYRCMRSEYLRIVMLNSKSCPERLSTVTKACIQEIKASIDQEKCRAVKTRYRSLLKEEMEVSERNGQKLAEPGSTDGISTPIHTVTQKVVSNLRKNRTARVSCK</sequence>
<feature type="region of interest" description="Disordered" evidence="1">
    <location>
        <begin position="22"/>
        <end position="63"/>
    </location>
</feature>
<evidence type="ECO:0000256" key="1">
    <source>
        <dbReference type="SAM" id="MobiDB-lite"/>
    </source>
</evidence>
<accession>A0A060T9Z8</accession>
<protein>
    <submittedName>
        <fullName evidence="2">ARAD1D15598p</fullName>
    </submittedName>
</protein>
<proteinExistence type="predicted"/>
<dbReference type="AlphaFoldDB" id="A0A060T9Z8"/>